<comment type="caution">
    <text evidence="1">The sequence shown here is derived from an EMBL/GenBank/DDBJ whole genome shotgun (WGS) entry which is preliminary data.</text>
</comment>
<proteinExistence type="predicted"/>
<keyword evidence="2" id="KW-1185">Reference proteome</keyword>
<dbReference type="Gramene" id="mRNA:HanXRQr2_Chr14g0629611">
    <property type="protein sequence ID" value="CDS:HanXRQr2_Chr14g0629611.1"/>
    <property type="gene ID" value="HanXRQr2_Chr14g0629611"/>
</dbReference>
<dbReference type="Proteomes" id="UP000215914">
    <property type="component" value="Unassembled WGS sequence"/>
</dbReference>
<dbReference type="EMBL" id="MNCJ02000329">
    <property type="protein sequence ID" value="KAF5767857.1"/>
    <property type="molecule type" value="Genomic_DNA"/>
</dbReference>
<organism evidence="1 2">
    <name type="scientific">Helianthus annuus</name>
    <name type="common">Common sunflower</name>
    <dbReference type="NCBI Taxonomy" id="4232"/>
    <lineage>
        <taxon>Eukaryota</taxon>
        <taxon>Viridiplantae</taxon>
        <taxon>Streptophyta</taxon>
        <taxon>Embryophyta</taxon>
        <taxon>Tracheophyta</taxon>
        <taxon>Spermatophyta</taxon>
        <taxon>Magnoliopsida</taxon>
        <taxon>eudicotyledons</taxon>
        <taxon>Gunneridae</taxon>
        <taxon>Pentapetalae</taxon>
        <taxon>asterids</taxon>
        <taxon>campanulids</taxon>
        <taxon>Asterales</taxon>
        <taxon>Asteraceae</taxon>
        <taxon>Asteroideae</taxon>
        <taxon>Heliantheae alliance</taxon>
        <taxon>Heliantheae</taxon>
        <taxon>Helianthus</taxon>
    </lineage>
</organism>
<name>A0A9K3E6E1_HELAN</name>
<evidence type="ECO:0000313" key="2">
    <source>
        <dbReference type="Proteomes" id="UP000215914"/>
    </source>
</evidence>
<evidence type="ECO:0000313" key="1">
    <source>
        <dbReference type="EMBL" id="KAF5767857.1"/>
    </source>
</evidence>
<gene>
    <name evidence="1" type="ORF">HanXRQr2_Chr14g0629611</name>
</gene>
<accession>A0A9K3E6E1</accession>
<protein>
    <submittedName>
        <fullName evidence="1">Uncharacterized protein</fullName>
    </submittedName>
</protein>
<reference evidence="1" key="1">
    <citation type="journal article" date="2017" name="Nature">
        <title>The sunflower genome provides insights into oil metabolism, flowering and Asterid evolution.</title>
        <authorList>
            <person name="Badouin H."/>
            <person name="Gouzy J."/>
            <person name="Grassa C.J."/>
            <person name="Murat F."/>
            <person name="Staton S.E."/>
            <person name="Cottret L."/>
            <person name="Lelandais-Briere C."/>
            <person name="Owens G.L."/>
            <person name="Carrere S."/>
            <person name="Mayjonade B."/>
            <person name="Legrand L."/>
            <person name="Gill N."/>
            <person name="Kane N.C."/>
            <person name="Bowers J.E."/>
            <person name="Hubner S."/>
            <person name="Bellec A."/>
            <person name="Berard A."/>
            <person name="Berges H."/>
            <person name="Blanchet N."/>
            <person name="Boniface M.C."/>
            <person name="Brunel D."/>
            <person name="Catrice O."/>
            <person name="Chaidir N."/>
            <person name="Claudel C."/>
            <person name="Donnadieu C."/>
            <person name="Faraut T."/>
            <person name="Fievet G."/>
            <person name="Helmstetter N."/>
            <person name="King M."/>
            <person name="Knapp S.J."/>
            <person name="Lai Z."/>
            <person name="Le Paslier M.C."/>
            <person name="Lippi Y."/>
            <person name="Lorenzon L."/>
            <person name="Mandel J.R."/>
            <person name="Marage G."/>
            <person name="Marchand G."/>
            <person name="Marquand E."/>
            <person name="Bret-Mestries E."/>
            <person name="Morien E."/>
            <person name="Nambeesan S."/>
            <person name="Nguyen T."/>
            <person name="Pegot-Espagnet P."/>
            <person name="Pouilly N."/>
            <person name="Raftis F."/>
            <person name="Sallet E."/>
            <person name="Schiex T."/>
            <person name="Thomas J."/>
            <person name="Vandecasteele C."/>
            <person name="Vares D."/>
            <person name="Vear F."/>
            <person name="Vautrin S."/>
            <person name="Crespi M."/>
            <person name="Mangin B."/>
            <person name="Burke J.M."/>
            <person name="Salse J."/>
            <person name="Munos S."/>
            <person name="Vincourt P."/>
            <person name="Rieseberg L.H."/>
            <person name="Langlade N.B."/>
        </authorList>
    </citation>
    <scope>NUCLEOTIDE SEQUENCE</scope>
    <source>
        <tissue evidence="1">Leaves</tissue>
    </source>
</reference>
<sequence>MAPFKPILPFFERSRIKKANTEQHPTYKSYVERFWKNAKFVENPPSIYFMVEVGNEDKEVMITEDLIRRVLAFGDKADDPIGYSERMVKGCFYRMGYTGYVNHANFAKSNISRPNKFLVHVVIHALGHRKRGYDIAVDYIRCMIVALTLNLP</sequence>
<dbReference type="AlphaFoldDB" id="A0A9K3E6E1"/>
<reference evidence="1" key="2">
    <citation type="submission" date="2020-06" db="EMBL/GenBank/DDBJ databases">
        <title>Helianthus annuus Genome sequencing and assembly Release 2.</title>
        <authorList>
            <person name="Gouzy J."/>
            <person name="Langlade N."/>
            <person name="Munos S."/>
        </authorList>
    </citation>
    <scope>NUCLEOTIDE SEQUENCE</scope>
    <source>
        <tissue evidence="1">Leaves</tissue>
    </source>
</reference>